<dbReference type="Gene3D" id="3.10.620.30">
    <property type="match status" value="1"/>
</dbReference>
<dbReference type="OrthoDB" id="9804872at2"/>
<organism evidence="4 5">
    <name type="scientific">Blastopirellula marina</name>
    <dbReference type="NCBI Taxonomy" id="124"/>
    <lineage>
        <taxon>Bacteria</taxon>
        <taxon>Pseudomonadati</taxon>
        <taxon>Planctomycetota</taxon>
        <taxon>Planctomycetia</taxon>
        <taxon>Pirellulales</taxon>
        <taxon>Pirellulaceae</taxon>
        <taxon>Blastopirellula</taxon>
    </lineage>
</organism>
<feature type="region of interest" description="Disordered" evidence="1">
    <location>
        <begin position="438"/>
        <end position="457"/>
    </location>
</feature>
<dbReference type="EMBL" id="PUHZ01000004">
    <property type="protein sequence ID" value="PQO47674.1"/>
    <property type="molecule type" value="Genomic_DNA"/>
</dbReference>
<dbReference type="InterPro" id="IPR038765">
    <property type="entry name" value="Papain-like_cys_pep_sf"/>
</dbReference>
<dbReference type="AlphaFoldDB" id="A0A2S8GUD7"/>
<evidence type="ECO:0000259" key="3">
    <source>
        <dbReference type="SMART" id="SM00460"/>
    </source>
</evidence>
<keyword evidence="2" id="KW-0732">Signal</keyword>
<dbReference type="PANTHER" id="PTHR38339:SF1">
    <property type="entry name" value="TRANSGLUTAMINASE-LIKE DOMAIN-CONTAINING PROTEIN"/>
    <property type="match status" value="1"/>
</dbReference>
<sequence length="498" mass="56682">MVSALPRIGLVLLLVFAAIQPCAADESTLTQAQKLELEGKYQAAEELLDAALAKSDLDANLRQTLVFERDRLFRIRRDFSLSQAELEAKILAGVKESTPEEFAQWLNEGRFDFRDIDGERRYMRSSVRNLFYRDGSLEPRRYVAADDAQAQRLQLQLCREIRAAAKAEQSPYVLTKHFDVRFTGTVHADAAPAGSVIKAWLPIPREFPFQRDFRLIDSSPQPLAIAPADSPIRSAYFEQTAVAGEPTRFDMHFTFAHDAIRFEIDPQLVTPLDRNNAELARFTEPGPHVEFTPELLALSQEIVGDEKNPAIAARKIYDWIGKNIQYSLSIEYSTIRNLSDYCRDKKYGDCGQEAMLMIALCRANGIPARWQSGWNLFPNRLNIHDWSEVYLAPYGWVPVDVCRCVSANQHMTHLSPSERQEIADFYFGGLEPYRMSCNSDHSQQHSPAKLAPPSDNIDFQRGEYEVGETNLYYDKFSYDFEITEIKPTDAGDQPDETK</sequence>
<feature type="signal peptide" evidence="2">
    <location>
        <begin position="1"/>
        <end position="23"/>
    </location>
</feature>
<protein>
    <submittedName>
        <fullName evidence="4">Transglutaminase</fullName>
    </submittedName>
</protein>
<dbReference type="SUPFAM" id="SSF54001">
    <property type="entry name" value="Cysteine proteinases"/>
    <property type="match status" value="1"/>
</dbReference>
<dbReference type="PANTHER" id="PTHR38339">
    <property type="entry name" value="TRANSGLUTAMINASE DOMAIN PROTEIN"/>
    <property type="match status" value="1"/>
</dbReference>
<dbReference type="InterPro" id="IPR002931">
    <property type="entry name" value="Transglutaminase-like"/>
</dbReference>
<dbReference type="SMART" id="SM00460">
    <property type="entry name" value="TGc"/>
    <property type="match status" value="1"/>
</dbReference>
<dbReference type="RefSeq" id="WP_105333934.1">
    <property type="nucleotide sequence ID" value="NZ_PUHZ01000004.1"/>
</dbReference>
<evidence type="ECO:0000256" key="1">
    <source>
        <dbReference type="SAM" id="MobiDB-lite"/>
    </source>
</evidence>
<name>A0A2S8GUD7_9BACT</name>
<proteinExistence type="predicted"/>
<feature type="domain" description="Transglutaminase-like" evidence="3">
    <location>
        <begin position="342"/>
        <end position="403"/>
    </location>
</feature>
<evidence type="ECO:0000313" key="5">
    <source>
        <dbReference type="Proteomes" id="UP000237819"/>
    </source>
</evidence>
<reference evidence="4 5" key="1">
    <citation type="submission" date="2018-02" db="EMBL/GenBank/DDBJ databases">
        <title>Comparative genomes isolates from brazilian mangrove.</title>
        <authorList>
            <person name="Araujo J.E."/>
            <person name="Taketani R.G."/>
            <person name="Silva M.C.P."/>
            <person name="Loureco M.V."/>
            <person name="Andreote F.D."/>
        </authorList>
    </citation>
    <scope>NUCLEOTIDE SEQUENCE [LARGE SCALE GENOMIC DNA]</scope>
    <source>
        <strain evidence="4 5">Nap-Phe MGV</strain>
    </source>
</reference>
<dbReference type="Proteomes" id="UP000237819">
    <property type="component" value="Unassembled WGS sequence"/>
</dbReference>
<evidence type="ECO:0000256" key="2">
    <source>
        <dbReference type="SAM" id="SignalP"/>
    </source>
</evidence>
<feature type="chain" id="PRO_5015609494" evidence="2">
    <location>
        <begin position="24"/>
        <end position="498"/>
    </location>
</feature>
<comment type="caution">
    <text evidence="4">The sequence shown here is derived from an EMBL/GenBank/DDBJ whole genome shotgun (WGS) entry which is preliminary data.</text>
</comment>
<gene>
    <name evidence="4" type="ORF">C5Y93_03190</name>
</gene>
<evidence type="ECO:0000313" key="4">
    <source>
        <dbReference type="EMBL" id="PQO47674.1"/>
    </source>
</evidence>
<dbReference type="Pfam" id="PF01841">
    <property type="entry name" value="Transglut_core"/>
    <property type="match status" value="1"/>
</dbReference>
<accession>A0A2S8GUD7</accession>